<evidence type="ECO:0000313" key="3">
    <source>
        <dbReference type="Proteomes" id="UP000601435"/>
    </source>
</evidence>
<dbReference type="InterPro" id="IPR001611">
    <property type="entry name" value="Leu-rich_rpt"/>
</dbReference>
<evidence type="ECO:0000313" key="2">
    <source>
        <dbReference type="EMBL" id="CAE7228054.1"/>
    </source>
</evidence>
<reference evidence="2" key="1">
    <citation type="submission" date="2021-02" db="EMBL/GenBank/DDBJ databases">
        <authorList>
            <person name="Dougan E. K."/>
            <person name="Rhodes N."/>
            <person name="Thang M."/>
            <person name="Chan C."/>
        </authorList>
    </citation>
    <scope>NUCLEOTIDE SEQUENCE</scope>
</reference>
<feature type="region of interest" description="Disordered" evidence="1">
    <location>
        <begin position="165"/>
        <end position="219"/>
    </location>
</feature>
<dbReference type="Gene3D" id="3.80.10.10">
    <property type="entry name" value="Ribonuclease Inhibitor"/>
    <property type="match status" value="1"/>
</dbReference>
<dbReference type="SUPFAM" id="SSF52047">
    <property type="entry name" value="RNI-like"/>
    <property type="match status" value="1"/>
</dbReference>
<proteinExistence type="predicted"/>
<dbReference type="Proteomes" id="UP000601435">
    <property type="component" value="Unassembled WGS sequence"/>
</dbReference>
<comment type="caution">
    <text evidence="2">The sequence shown here is derived from an EMBL/GenBank/DDBJ whole genome shotgun (WGS) entry which is preliminary data.</text>
</comment>
<name>A0A812KHL0_9DINO</name>
<feature type="compositionally biased region" description="Basic residues" evidence="1">
    <location>
        <begin position="182"/>
        <end position="194"/>
    </location>
</feature>
<sequence length="219" mass="25158">MSDRALWMLLDCLTQFEVQASYLKLNNNRISGAGMLALCEFIRNNKRAGQIYELHLSQNEIDDASALELFRTLKELKHRYPPKREIHGYEGLHLVPLWLRLSRNKIRDPAALLETLTAEEITFCPALRRDGCGPGYCSWEDTPLVHLPFFSEQVAEEEVEHDAAYAAKEAYDRDDAREHRDRPRRRGGRNRNRWKGTGEAAEARRPGPWSLGSVSLLCP</sequence>
<gene>
    <name evidence="2" type="primary">CHR12</name>
    <name evidence="2" type="ORF">SNEC2469_LOCUS3349</name>
</gene>
<dbReference type="Pfam" id="PF13516">
    <property type="entry name" value="LRR_6"/>
    <property type="match status" value="1"/>
</dbReference>
<dbReference type="OrthoDB" id="423242at2759"/>
<evidence type="ECO:0000256" key="1">
    <source>
        <dbReference type="SAM" id="MobiDB-lite"/>
    </source>
</evidence>
<dbReference type="InterPro" id="IPR032675">
    <property type="entry name" value="LRR_dom_sf"/>
</dbReference>
<accession>A0A812KHL0</accession>
<keyword evidence="3" id="KW-1185">Reference proteome</keyword>
<dbReference type="AlphaFoldDB" id="A0A812KHL0"/>
<protein>
    <submittedName>
        <fullName evidence="2">CHR12 protein</fullName>
    </submittedName>
</protein>
<dbReference type="EMBL" id="CAJNJA010007716">
    <property type="protein sequence ID" value="CAE7228054.1"/>
    <property type="molecule type" value="Genomic_DNA"/>
</dbReference>
<feature type="compositionally biased region" description="Basic and acidic residues" evidence="1">
    <location>
        <begin position="169"/>
        <end position="181"/>
    </location>
</feature>
<organism evidence="2 3">
    <name type="scientific">Symbiodinium necroappetens</name>
    <dbReference type="NCBI Taxonomy" id="1628268"/>
    <lineage>
        <taxon>Eukaryota</taxon>
        <taxon>Sar</taxon>
        <taxon>Alveolata</taxon>
        <taxon>Dinophyceae</taxon>
        <taxon>Suessiales</taxon>
        <taxon>Symbiodiniaceae</taxon>
        <taxon>Symbiodinium</taxon>
    </lineage>
</organism>